<proteinExistence type="inferred from homology"/>
<dbReference type="GO" id="GO:0015074">
    <property type="term" value="P:DNA integration"/>
    <property type="evidence" value="ECO:0007669"/>
    <property type="project" value="InterPro"/>
</dbReference>
<dbReference type="RefSeq" id="WP_055279371.1">
    <property type="nucleotide sequence ID" value="NZ_CABIXA010000015.1"/>
</dbReference>
<protein>
    <submittedName>
        <fullName evidence="4">Integrase catalytic region</fullName>
    </submittedName>
</protein>
<evidence type="ECO:0000313" key="5">
    <source>
        <dbReference type="Proteomes" id="UP000095517"/>
    </source>
</evidence>
<comment type="similarity">
    <text evidence="1">Belongs to the transposase IS21/IS408/IS1162 family.</text>
</comment>
<accession>A0A174HRY3</accession>
<feature type="domain" description="Integrase catalytic" evidence="3">
    <location>
        <begin position="125"/>
        <end position="312"/>
    </location>
</feature>
<dbReference type="SUPFAM" id="SSF53098">
    <property type="entry name" value="Ribonuclease H-like"/>
    <property type="match status" value="1"/>
</dbReference>
<dbReference type="NCBIfam" id="NF033546">
    <property type="entry name" value="transpos_IS21"/>
    <property type="match status" value="1"/>
</dbReference>
<sequence length="521" mass="60753">MKIRIKHILRCYQSGMSIRSISSSLQISRNTVKRYIHIYEDMGIELERLLKMDEHHLHELFGTETDNESTGSAEYKYLQEHIPEYIKRLKSRGTTRRSLYEEYLRNRPQGYSYCSFCLYLRREREVKVPVGRIDHIAGDQMYVDFAGDKLYISDRNTGDKVPVEVFAAILPCSQITYYEAVPSQKKEYLIQACENAFHYFGGVPNAIVPDNLKSAVTKPGGIEPVINDDFAAFADHYGCVVFPARVRKPKDKALVENAVRLLYREVYSKMTGLKFNDLEALNIEIMKHTDALNSRKMYNRSYSRKERFIEVEKDRLHTLPTTRFISKSRKTATVMRNSYVSLNNHYYSVPKEYIGDTVELLYDGDTVEIYHKFRHITTHRRDDTPFTYSEKPSHKLPGVLHEYRIRMDDVYCKARKIDPIVEEYIKLVAVAKKYPAQAVRSADGILSLVERFGHDRMVLACQIAMESCMFGFNELESILVNREDEKYHVQMEGQAPELTPKHRNLRGKDYFNSKNVDKNDK</sequence>
<dbReference type="InterPro" id="IPR012337">
    <property type="entry name" value="RNaseH-like_sf"/>
</dbReference>
<dbReference type="InterPro" id="IPR036388">
    <property type="entry name" value="WH-like_DNA-bd_sf"/>
</dbReference>
<dbReference type="Gene3D" id="1.10.10.10">
    <property type="entry name" value="Winged helix-like DNA-binding domain superfamily/Winged helix DNA-binding domain"/>
    <property type="match status" value="1"/>
</dbReference>
<dbReference type="EMBL" id="CYZH01000015">
    <property type="protein sequence ID" value="CUO76097.1"/>
    <property type="molecule type" value="Genomic_DNA"/>
</dbReference>
<dbReference type="PANTHER" id="PTHR35004:SF8">
    <property type="entry name" value="TRANSPOSASE RV3428C-RELATED"/>
    <property type="match status" value="1"/>
</dbReference>
<evidence type="ECO:0000313" key="4">
    <source>
        <dbReference type="EMBL" id="CUO76097.1"/>
    </source>
</evidence>
<dbReference type="PROSITE" id="PS50994">
    <property type="entry name" value="INTEGRASE"/>
    <property type="match status" value="1"/>
</dbReference>
<feature type="region of interest" description="Disordered" evidence="2">
    <location>
        <begin position="493"/>
        <end position="521"/>
    </location>
</feature>
<dbReference type="InterPro" id="IPR054353">
    <property type="entry name" value="IstA-like_C"/>
</dbReference>
<dbReference type="STRING" id="338188.ERS852397_02743"/>
<name>A0A174HRY3_9BACE</name>
<evidence type="ECO:0000259" key="3">
    <source>
        <dbReference type="PROSITE" id="PS50994"/>
    </source>
</evidence>
<dbReference type="InterPro" id="IPR036397">
    <property type="entry name" value="RNaseH_sf"/>
</dbReference>
<evidence type="ECO:0000256" key="1">
    <source>
        <dbReference type="ARBA" id="ARBA00009277"/>
    </source>
</evidence>
<dbReference type="Proteomes" id="UP000095517">
    <property type="component" value="Unassembled WGS sequence"/>
</dbReference>
<gene>
    <name evidence="4" type="ORF">ERS852397_02743</name>
</gene>
<organism evidence="4 5">
    <name type="scientific">Bacteroides finegoldii</name>
    <dbReference type="NCBI Taxonomy" id="338188"/>
    <lineage>
        <taxon>Bacteria</taxon>
        <taxon>Pseudomonadati</taxon>
        <taxon>Bacteroidota</taxon>
        <taxon>Bacteroidia</taxon>
        <taxon>Bacteroidales</taxon>
        <taxon>Bacteroidaceae</taxon>
        <taxon>Bacteroides</taxon>
    </lineage>
</organism>
<dbReference type="InterPro" id="IPR001584">
    <property type="entry name" value="Integrase_cat-core"/>
</dbReference>
<dbReference type="PANTHER" id="PTHR35004">
    <property type="entry name" value="TRANSPOSASE RV3428C-RELATED"/>
    <property type="match status" value="1"/>
</dbReference>
<reference evidence="4 5" key="1">
    <citation type="submission" date="2015-09" db="EMBL/GenBank/DDBJ databases">
        <authorList>
            <consortium name="Pathogen Informatics"/>
        </authorList>
    </citation>
    <scope>NUCLEOTIDE SEQUENCE [LARGE SCALE GENOMIC DNA]</scope>
    <source>
        <strain evidence="4 5">2789STDY5608840</strain>
    </source>
</reference>
<dbReference type="GO" id="GO:0003676">
    <property type="term" value="F:nucleic acid binding"/>
    <property type="evidence" value="ECO:0007669"/>
    <property type="project" value="InterPro"/>
</dbReference>
<dbReference type="AlphaFoldDB" id="A0A174HRY3"/>
<dbReference type="Pfam" id="PF22483">
    <property type="entry name" value="Mu-transpos_C_2"/>
    <property type="match status" value="1"/>
</dbReference>
<feature type="compositionally biased region" description="Basic and acidic residues" evidence="2">
    <location>
        <begin position="506"/>
        <end position="521"/>
    </location>
</feature>
<dbReference type="Gene3D" id="3.30.420.10">
    <property type="entry name" value="Ribonuclease H-like superfamily/Ribonuclease H"/>
    <property type="match status" value="1"/>
</dbReference>
<evidence type="ECO:0000256" key="2">
    <source>
        <dbReference type="SAM" id="MobiDB-lite"/>
    </source>
</evidence>
<dbReference type="Pfam" id="PF13384">
    <property type="entry name" value="HTH_23"/>
    <property type="match status" value="1"/>
</dbReference>